<evidence type="ECO:0000256" key="1">
    <source>
        <dbReference type="ARBA" id="ARBA00022443"/>
    </source>
</evidence>
<feature type="compositionally biased region" description="Basic and acidic residues" evidence="3">
    <location>
        <begin position="272"/>
        <end position="283"/>
    </location>
</feature>
<dbReference type="Pfam" id="PF25459">
    <property type="entry name" value="AIM3_BBC1_C"/>
    <property type="match status" value="1"/>
</dbReference>
<feature type="compositionally biased region" description="Basic and acidic residues" evidence="3">
    <location>
        <begin position="527"/>
        <end position="538"/>
    </location>
</feature>
<feature type="compositionally biased region" description="Basic and acidic residues" evidence="3">
    <location>
        <begin position="757"/>
        <end position="770"/>
    </location>
</feature>
<dbReference type="InterPro" id="IPR057402">
    <property type="entry name" value="AIM3_BBC1_C"/>
</dbReference>
<evidence type="ECO:0000259" key="4">
    <source>
        <dbReference type="PROSITE" id="PS50002"/>
    </source>
</evidence>
<evidence type="ECO:0000313" key="6">
    <source>
        <dbReference type="Proteomes" id="UP000243515"/>
    </source>
</evidence>
<keyword evidence="1 2" id="KW-0728">SH3 domain</keyword>
<dbReference type="PANTHER" id="PTHR46026:SF1">
    <property type="entry name" value="RHO-TYPE GUANINE NUCLEOTIDE EXCHANGE FACTOR, ISOFORM F"/>
    <property type="match status" value="1"/>
</dbReference>
<gene>
    <name evidence="5" type="ORF">Egran_02657</name>
</gene>
<comment type="caution">
    <text evidence="5">The sequence shown here is derived from an EMBL/GenBank/DDBJ whole genome shotgun (WGS) entry which is preliminary data.</text>
</comment>
<organism evidence="5 6">
    <name type="scientific">Elaphomyces granulatus</name>
    <dbReference type="NCBI Taxonomy" id="519963"/>
    <lineage>
        <taxon>Eukaryota</taxon>
        <taxon>Fungi</taxon>
        <taxon>Dikarya</taxon>
        <taxon>Ascomycota</taxon>
        <taxon>Pezizomycotina</taxon>
        <taxon>Eurotiomycetes</taxon>
        <taxon>Eurotiomycetidae</taxon>
        <taxon>Eurotiales</taxon>
        <taxon>Elaphomycetaceae</taxon>
        <taxon>Elaphomyces</taxon>
    </lineage>
</organism>
<feature type="compositionally biased region" description="Low complexity" evidence="3">
    <location>
        <begin position="134"/>
        <end position="146"/>
    </location>
</feature>
<feature type="compositionally biased region" description="Basic and acidic residues" evidence="3">
    <location>
        <begin position="394"/>
        <end position="414"/>
    </location>
</feature>
<dbReference type="Gene3D" id="2.30.30.40">
    <property type="entry name" value="SH3 Domains"/>
    <property type="match status" value="1"/>
</dbReference>
<dbReference type="EMBL" id="NPHW01003438">
    <property type="protein sequence ID" value="OXV09581.1"/>
    <property type="molecule type" value="Genomic_DNA"/>
</dbReference>
<dbReference type="InterPro" id="IPR036028">
    <property type="entry name" value="SH3-like_dom_sf"/>
</dbReference>
<proteinExistence type="predicted"/>
<dbReference type="InterPro" id="IPR035552">
    <property type="entry name" value="Mti1_SH3"/>
</dbReference>
<feature type="compositionally biased region" description="Polar residues" evidence="3">
    <location>
        <begin position="202"/>
        <end position="211"/>
    </location>
</feature>
<feature type="domain" description="SH3" evidence="4">
    <location>
        <begin position="3"/>
        <end position="67"/>
    </location>
</feature>
<keyword evidence="6" id="KW-1185">Reference proteome</keyword>
<reference evidence="5 6" key="1">
    <citation type="journal article" date="2015" name="Environ. Microbiol.">
        <title>Metagenome sequence of Elaphomyces granulatus from sporocarp tissue reveals Ascomycota ectomycorrhizal fingerprints of genome expansion and a Proteobacteria-rich microbiome.</title>
        <authorList>
            <person name="Quandt C.A."/>
            <person name="Kohler A."/>
            <person name="Hesse C.N."/>
            <person name="Sharpton T.J."/>
            <person name="Martin F."/>
            <person name="Spatafora J.W."/>
        </authorList>
    </citation>
    <scope>NUCLEOTIDE SEQUENCE [LARGE SCALE GENOMIC DNA]</scope>
    <source>
        <strain evidence="5 6">OSC145934</strain>
    </source>
</reference>
<evidence type="ECO:0000313" key="5">
    <source>
        <dbReference type="EMBL" id="OXV09581.1"/>
    </source>
</evidence>
<feature type="compositionally biased region" description="Pro residues" evidence="3">
    <location>
        <begin position="686"/>
        <end position="714"/>
    </location>
</feature>
<feature type="compositionally biased region" description="Low complexity" evidence="3">
    <location>
        <begin position="662"/>
        <end position="685"/>
    </location>
</feature>
<feature type="compositionally biased region" description="Polar residues" evidence="3">
    <location>
        <begin position="631"/>
        <end position="646"/>
    </location>
</feature>
<accession>A0A232LZI6</accession>
<feature type="compositionally biased region" description="Basic and acidic residues" evidence="3">
    <location>
        <begin position="436"/>
        <end position="449"/>
    </location>
</feature>
<name>A0A232LZI6_9EURO</name>
<dbReference type="SMART" id="SM00326">
    <property type="entry name" value="SH3"/>
    <property type="match status" value="1"/>
</dbReference>
<feature type="compositionally biased region" description="Pro residues" evidence="3">
    <location>
        <begin position="568"/>
        <end position="577"/>
    </location>
</feature>
<feature type="region of interest" description="Disordered" evidence="3">
    <location>
        <begin position="42"/>
        <end position="945"/>
    </location>
</feature>
<evidence type="ECO:0000256" key="3">
    <source>
        <dbReference type="SAM" id="MobiDB-lite"/>
    </source>
</evidence>
<dbReference type="CDD" id="cd11887">
    <property type="entry name" value="SH3_Bbc1"/>
    <property type="match status" value="1"/>
</dbReference>
<sequence>MSGPPFTVKAIFDYTSDHDDDLNFAIGQIITVTEEEDADWYYGEYPDESGSKRQGIFPRNFVEKYEPAAPPRPVRPSRVKKELESIPQTEPVAETTPSGPEPELDAEGETEASVNSRIAVSRNILPPPPPPEGSAPEGSAPPKQLAVPPPPPALAEPVQKPAAKPPPPAAATKPVSSSFKDRIAAFNKPTAPPIAPFKPGGLSSQNPNTFIRKQFVAPPPSKDAYVIQPREPAPKVYRREEDPEIVDLVNREPPVSEGRPATNESAPEAGEDQPKPTSLKERIALLQKQQLEQAARHAEAALKKEKPKKPPKKRPDAHEQLSVPAEGTDLERIDVAETARDYTAETVEETNRLPPAPAAPHVLSSVQPSQELVSDTNDADHSGAGDTEDAEETSTSREDYEDRSPPRSHSKDDAVDNDEQEGAEEGGEEEEEEVDPEVKRKMELRERMAKMSGGMGMMGMFGPPPGAMRGVYGAGARKPKTAPPDGGRRPSDDSERVSSPVHAPPVSIMALPGMNARRPPELVSSPKEVEREEKELRHNSVAQLHSPADEVSDVEDAGRPQISTERAPPLPPPPQVPPLTESRSVPPRVPSVSTQTVPTPPAPETRPVPPPPISPPLSLSPGEDSDDELSSHATTKSLNAVTSGTVAPTLPPPLPPHVVDQSDPSSSPLRRSSAYDSTSLKSPTLRGPPPIPGNPPQQSPPLTRPPPPPPPVPPSRQSTADSRPGVVLPATQLGEDTEGEVTEYDGDYDTDITPGAKFKDALKAHERDSSLDEDTITDDVPLHPPRGPPENRPPPPLPTAPRAVPPPPPQPPKSHRVSTENPRPLPPPIPLPKEHFDDDEYDPYHYPRHGVSPPLPLPPTGRPTAHLPAQQQSSQDNYDELYDVSPVHTQSQPPQPPPPPPPERTAIAPLPFSEPPSASRNPRSSLDVSRGPGNTRRSMDISRPSVDQSFIATDVDLAQGGMWWTQANNLPPIFQNRKDVLYEVEESTLPKRGGKTTISKDVYVLFMDYSQTIINARFDARNPADKLLQQRHEPPPNRPRQDQLENAHMQFGSRISEAVTAIQNTTVADGTPHGLIQHLVSPLTDALLPVGTRAYGALVYANLANASVQQHDEIRAGDIVSFRNARFQGHRGTMHQKYHVEVGKPDHVGIVVDWDGTKKKIHSWEQGRESRKVKVESFKLGDLKSGECKVWRVMPRSWVGWESSKG</sequence>
<dbReference type="PRINTS" id="PR00452">
    <property type="entry name" value="SH3DOMAIN"/>
</dbReference>
<evidence type="ECO:0000256" key="2">
    <source>
        <dbReference type="PROSITE-ProRule" id="PRU00192"/>
    </source>
</evidence>
<feature type="compositionally biased region" description="Low complexity" evidence="3">
    <location>
        <begin position="284"/>
        <end position="293"/>
    </location>
</feature>
<protein>
    <recommendedName>
        <fullName evidence="4">SH3 domain-containing protein</fullName>
    </recommendedName>
</protein>
<dbReference type="AlphaFoldDB" id="A0A232LZI6"/>
<feature type="compositionally biased region" description="Basic and acidic residues" evidence="3">
    <location>
        <begin position="294"/>
        <end position="304"/>
    </location>
</feature>
<feature type="compositionally biased region" description="Polar residues" evidence="3">
    <location>
        <begin position="364"/>
        <end position="376"/>
    </location>
</feature>
<feature type="compositionally biased region" description="Acidic residues" evidence="3">
    <location>
        <begin position="415"/>
        <end position="435"/>
    </location>
</feature>
<feature type="compositionally biased region" description="Pro residues" evidence="3">
    <location>
        <begin position="782"/>
        <end position="812"/>
    </location>
</feature>
<feature type="compositionally biased region" description="Polar residues" evidence="3">
    <location>
        <begin position="916"/>
        <end position="927"/>
    </location>
</feature>
<feature type="compositionally biased region" description="Acidic residues" evidence="3">
    <location>
        <begin position="735"/>
        <end position="750"/>
    </location>
</feature>
<feature type="compositionally biased region" description="Basic and acidic residues" evidence="3">
    <location>
        <begin position="329"/>
        <end position="343"/>
    </location>
</feature>
<dbReference type="SUPFAM" id="SSF50044">
    <property type="entry name" value="SH3-domain"/>
    <property type="match status" value="1"/>
</dbReference>
<feature type="compositionally biased region" description="Low complexity" evidence="3">
    <location>
        <begin position="578"/>
        <end position="597"/>
    </location>
</feature>
<dbReference type="InterPro" id="IPR001452">
    <property type="entry name" value="SH3_domain"/>
</dbReference>
<dbReference type="PROSITE" id="PS50002">
    <property type="entry name" value="SH3"/>
    <property type="match status" value="1"/>
</dbReference>
<dbReference type="PANTHER" id="PTHR46026">
    <property type="entry name" value="RHO-TYPE GUANINE NUCLEOTIDE EXCHANGE FACTOR, ISOFORM F"/>
    <property type="match status" value="1"/>
</dbReference>
<feature type="compositionally biased region" description="Basic and acidic residues" evidence="3">
    <location>
        <begin position="486"/>
        <end position="496"/>
    </location>
</feature>
<feature type="compositionally biased region" description="Pro residues" evidence="3">
    <location>
        <begin position="893"/>
        <end position="903"/>
    </location>
</feature>
<dbReference type="Pfam" id="PF00018">
    <property type="entry name" value="SH3_1"/>
    <property type="match status" value="1"/>
</dbReference>
<dbReference type="OrthoDB" id="207120at2759"/>
<dbReference type="Proteomes" id="UP000243515">
    <property type="component" value="Unassembled WGS sequence"/>
</dbReference>
<feature type="compositionally biased region" description="Pro residues" evidence="3">
    <location>
        <begin position="598"/>
        <end position="615"/>
    </location>
</feature>